<dbReference type="Proteomes" id="UP000516369">
    <property type="component" value="Plasmid unnamed"/>
</dbReference>
<keyword evidence="5 6" id="KW-0472">Membrane</keyword>
<evidence type="ECO:0000256" key="2">
    <source>
        <dbReference type="ARBA" id="ARBA00007802"/>
    </source>
</evidence>
<evidence type="ECO:0000256" key="1">
    <source>
        <dbReference type="ARBA" id="ARBA00004141"/>
    </source>
</evidence>
<evidence type="ECO:0000256" key="4">
    <source>
        <dbReference type="ARBA" id="ARBA00022989"/>
    </source>
</evidence>
<protein>
    <submittedName>
        <fullName evidence="7">Type IV secretion system protein</fullName>
    </submittedName>
</protein>
<evidence type="ECO:0000313" key="8">
    <source>
        <dbReference type="Proteomes" id="UP000516369"/>
    </source>
</evidence>
<evidence type="ECO:0000256" key="6">
    <source>
        <dbReference type="SAM" id="Phobius"/>
    </source>
</evidence>
<evidence type="ECO:0000313" key="7">
    <source>
        <dbReference type="EMBL" id="QNT71468.1"/>
    </source>
</evidence>
<keyword evidence="7" id="KW-0614">Plasmid</keyword>
<feature type="transmembrane region" description="Helical" evidence="6">
    <location>
        <begin position="217"/>
        <end position="235"/>
    </location>
</feature>
<geneLocation type="plasmid" evidence="7 8">
    <name>unnamed</name>
</geneLocation>
<comment type="subcellular location">
    <subcellularLocation>
        <location evidence="1">Membrane</location>
        <topology evidence="1">Multi-pass membrane protein</topology>
    </subcellularLocation>
</comment>
<dbReference type="GO" id="GO:0030255">
    <property type="term" value="P:protein secretion by the type IV secretion system"/>
    <property type="evidence" value="ECO:0007669"/>
    <property type="project" value="InterPro"/>
</dbReference>
<feature type="transmembrane region" description="Helical" evidence="6">
    <location>
        <begin position="308"/>
        <end position="327"/>
    </location>
</feature>
<gene>
    <name evidence="7" type="ORF">HQ394_19215</name>
</gene>
<dbReference type="GO" id="GO:0016020">
    <property type="term" value="C:membrane"/>
    <property type="evidence" value="ECO:0007669"/>
    <property type="project" value="UniProtKB-SubCell"/>
</dbReference>
<feature type="transmembrane region" description="Helical" evidence="6">
    <location>
        <begin position="333"/>
        <end position="352"/>
    </location>
</feature>
<dbReference type="Pfam" id="PF04610">
    <property type="entry name" value="TrbL"/>
    <property type="match status" value="1"/>
</dbReference>
<feature type="transmembrane region" description="Helical" evidence="6">
    <location>
        <begin position="9"/>
        <end position="31"/>
    </location>
</feature>
<keyword evidence="4 6" id="KW-1133">Transmembrane helix</keyword>
<feature type="transmembrane region" description="Helical" evidence="6">
    <location>
        <begin position="242"/>
        <end position="264"/>
    </location>
</feature>
<dbReference type="AlphaFoldDB" id="A0A7H1N6Y2"/>
<keyword evidence="8" id="KW-1185">Reference proteome</keyword>
<organism evidence="7 8">
    <name type="scientific">Defluviicoccus vanus</name>
    <dbReference type="NCBI Taxonomy" id="111831"/>
    <lineage>
        <taxon>Bacteria</taxon>
        <taxon>Pseudomonadati</taxon>
        <taxon>Pseudomonadota</taxon>
        <taxon>Alphaproteobacteria</taxon>
        <taxon>Rhodospirillales</taxon>
        <taxon>Rhodospirillaceae</taxon>
        <taxon>Defluviicoccus</taxon>
    </lineage>
</organism>
<feature type="transmembrane region" description="Helical" evidence="6">
    <location>
        <begin position="270"/>
        <end position="296"/>
    </location>
</feature>
<proteinExistence type="inferred from homology"/>
<accession>A0A7H1N6Y2</accession>
<keyword evidence="3 6" id="KW-0812">Transmembrane</keyword>
<evidence type="ECO:0000256" key="5">
    <source>
        <dbReference type="ARBA" id="ARBA00023136"/>
    </source>
</evidence>
<name>A0A7H1N6Y2_9PROT</name>
<dbReference type="KEGG" id="dvn:HQ394_19215"/>
<feature type="transmembrane region" description="Helical" evidence="6">
    <location>
        <begin position="125"/>
        <end position="147"/>
    </location>
</feature>
<dbReference type="InterPro" id="IPR007688">
    <property type="entry name" value="Conjugal_tfr_TrbL/VirB6"/>
</dbReference>
<sequence length="401" mass="41899">MGKVKVMKILAYILATLAVGAVALTIVVNVYSHTPDNTKARELQQKISQPREKLSMTSNVAIKIHSKRTDHMDTFSQFGDAFGVVIANGFDRLMPIARYLAISMMTIALMLVCAGLILRRSNIMNAGFMFAITGGFYILVIESVMPIGEGIMESAVRYGLIAGGSGMNAATFLRSPDTLFTIGYAKATDLFEVAALACDNSSIGCLGAIDTWLPTHAAAWVVFLTFALVGVVMLATAILFKLALLAGVLLLPLAVFPPTSSFGFMPIRAVIHFAVQLMVLTLVTSVAVLVFSKLTVGAHPGFSSARPFLLASLVFVGMVLGSSRLAYSLTSGAMLQAGALFGAPAGIAVMAGRSVAGHLDGPATAATSKGWQALKAAGARLPGAARSAGRTLGAVGRRANP</sequence>
<feature type="transmembrane region" description="Helical" evidence="6">
    <location>
        <begin position="96"/>
        <end position="118"/>
    </location>
</feature>
<dbReference type="EMBL" id="CP053924">
    <property type="protein sequence ID" value="QNT71468.1"/>
    <property type="molecule type" value="Genomic_DNA"/>
</dbReference>
<comment type="similarity">
    <text evidence="2">Belongs to the TrbL/VirB6 family.</text>
</comment>
<reference evidence="7 8" key="1">
    <citation type="submission" date="2020-05" db="EMBL/GenBank/DDBJ databases">
        <title>Complete closed genome sequence of Defluviicoccus vanus.</title>
        <authorList>
            <person name="Bessarab I."/>
            <person name="Arumugam K."/>
            <person name="Maszenan A.M."/>
            <person name="Seviour R.J."/>
            <person name="Williams R.B."/>
        </authorList>
    </citation>
    <scope>NUCLEOTIDE SEQUENCE [LARGE SCALE GENOMIC DNA]</scope>
    <source>
        <strain evidence="7 8">Ben 114</strain>
        <plasmid evidence="7 8">unnamed</plasmid>
    </source>
</reference>
<evidence type="ECO:0000256" key="3">
    <source>
        <dbReference type="ARBA" id="ARBA00022692"/>
    </source>
</evidence>